<protein>
    <submittedName>
        <fullName evidence="1">Uncharacterized protein</fullName>
    </submittedName>
</protein>
<keyword evidence="2" id="KW-1185">Reference proteome</keyword>
<accession>A0ACB9Q7A1</accession>
<name>A0ACB9Q7A1_BAUVA</name>
<dbReference type="Proteomes" id="UP000828941">
    <property type="component" value="Chromosome 1"/>
</dbReference>
<dbReference type="EMBL" id="CM039426">
    <property type="protein sequence ID" value="KAI4356169.1"/>
    <property type="molecule type" value="Genomic_DNA"/>
</dbReference>
<evidence type="ECO:0000313" key="2">
    <source>
        <dbReference type="Proteomes" id="UP000828941"/>
    </source>
</evidence>
<comment type="caution">
    <text evidence="1">The sequence shown here is derived from an EMBL/GenBank/DDBJ whole genome shotgun (WGS) entry which is preliminary data.</text>
</comment>
<sequence length="311" mass="35552">MSSLQSLVFQDNSWLFYVFSLAILPIFLILVFKWFSNSEDTKRLPPSPPKLPIIGNLHQLGLYPHRSLATLAQRYGSLILIHFGSVPVLVVSSAEDAREVMKTQDLVFANRPRRKLFDILLYGSKDIATAQYGDYWRQIRSICVLHLLSNKRVQSFRAVREEETMIMMQKIKQSSSYSVNLSELFSTLTNDIVCRVALGKKYRKGEDGRKFHELLREFVELAGTLVLGDYIPWLDWLSQASYCRAMKVSSELDGFLDEVVEEHSKRGVSDVDNEGQNDFVDVLLWIQENNTIGFPVDSTIIKAVILDMFSA</sequence>
<gene>
    <name evidence="1" type="ORF">L6164_000212</name>
</gene>
<reference evidence="1 2" key="1">
    <citation type="journal article" date="2022" name="DNA Res.">
        <title>Chromosomal-level genome assembly of the orchid tree Bauhinia variegata (Leguminosae; Cercidoideae) supports the allotetraploid origin hypothesis of Bauhinia.</title>
        <authorList>
            <person name="Zhong Y."/>
            <person name="Chen Y."/>
            <person name="Zheng D."/>
            <person name="Pang J."/>
            <person name="Liu Y."/>
            <person name="Luo S."/>
            <person name="Meng S."/>
            <person name="Qian L."/>
            <person name="Wei D."/>
            <person name="Dai S."/>
            <person name="Zhou R."/>
        </authorList>
    </citation>
    <scope>NUCLEOTIDE SEQUENCE [LARGE SCALE GENOMIC DNA]</scope>
    <source>
        <strain evidence="1">BV-YZ2020</strain>
    </source>
</reference>
<feature type="non-terminal residue" evidence="1">
    <location>
        <position position="311"/>
    </location>
</feature>
<proteinExistence type="predicted"/>
<organism evidence="1 2">
    <name type="scientific">Bauhinia variegata</name>
    <name type="common">Purple orchid tree</name>
    <name type="synonym">Phanera variegata</name>
    <dbReference type="NCBI Taxonomy" id="167791"/>
    <lineage>
        <taxon>Eukaryota</taxon>
        <taxon>Viridiplantae</taxon>
        <taxon>Streptophyta</taxon>
        <taxon>Embryophyta</taxon>
        <taxon>Tracheophyta</taxon>
        <taxon>Spermatophyta</taxon>
        <taxon>Magnoliopsida</taxon>
        <taxon>eudicotyledons</taxon>
        <taxon>Gunneridae</taxon>
        <taxon>Pentapetalae</taxon>
        <taxon>rosids</taxon>
        <taxon>fabids</taxon>
        <taxon>Fabales</taxon>
        <taxon>Fabaceae</taxon>
        <taxon>Cercidoideae</taxon>
        <taxon>Cercideae</taxon>
        <taxon>Bauhiniinae</taxon>
        <taxon>Bauhinia</taxon>
    </lineage>
</organism>
<evidence type="ECO:0000313" key="1">
    <source>
        <dbReference type="EMBL" id="KAI4356169.1"/>
    </source>
</evidence>